<dbReference type="InterPro" id="IPR008979">
    <property type="entry name" value="Galactose-bd-like_sf"/>
</dbReference>
<feature type="transmembrane region" description="Helical" evidence="1">
    <location>
        <begin position="905"/>
        <end position="927"/>
    </location>
</feature>
<feature type="transmembrane region" description="Helical" evidence="1">
    <location>
        <begin position="844"/>
        <end position="867"/>
    </location>
</feature>
<dbReference type="AlphaFoldDB" id="A0A813DNF3"/>
<dbReference type="SUPFAM" id="SSF54236">
    <property type="entry name" value="Ubiquitin-like"/>
    <property type="match status" value="1"/>
</dbReference>
<dbReference type="SUPFAM" id="SSF52833">
    <property type="entry name" value="Thioredoxin-like"/>
    <property type="match status" value="1"/>
</dbReference>
<dbReference type="InterPro" id="IPR013766">
    <property type="entry name" value="Thioredoxin_domain"/>
</dbReference>
<keyword evidence="1" id="KW-1133">Transmembrane helix</keyword>
<evidence type="ECO:0000256" key="1">
    <source>
        <dbReference type="SAM" id="Phobius"/>
    </source>
</evidence>
<dbReference type="GO" id="GO:0005634">
    <property type="term" value="C:nucleus"/>
    <property type="evidence" value="ECO:0007669"/>
    <property type="project" value="TreeGrafter"/>
</dbReference>
<dbReference type="SUPFAM" id="SSF49785">
    <property type="entry name" value="Galactose-binding domain-like"/>
    <property type="match status" value="1"/>
</dbReference>
<dbReference type="InterPro" id="IPR036249">
    <property type="entry name" value="Thioredoxin-like_sf"/>
</dbReference>
<dbReference type="Gene3D" id="3.40.30.10">
    <property type="entry name" value="Glutaredoxin"/>
    <property type="match status" value="1"/>
</dbReference>
<dbReference type="Gene3D" id="2.60.120.260">
    <property type="entry name" value="Galactose-binding domain-like"/>
    <property type="match status" value="1"/>
</dbReference>
<dbReference type="InterPro" id="IPR036259">
    <property type="entry name" value="MFS_trans_sf"/>
</dbReference>
<dbReference type="Gene3D" id="1.20.1250.20">
    <property type="entry name" value="MFS general substrate transporter like domains"/>
    <property type="match status" value="1"/>
</dbReference>
<feature type="transmembrane region" description="Helical" evidence="1">
    <location>
        <begin position="748"/>
        <end position="772"/>
    </location>
</feature>
<dbReference type="Pfam" id="PF13905">
    <property type="entry name" value="Thioredoxin_8"/>
    <property type="match status" value="1"/>
</dbReference>
<feature type="domain" description="Thioredoxin" evidence="3">
    <location>
        <begin position="1"/>
        <end position="152"/>
    </location>
</feature>
<dbReference type="InterPro" id="IPR011701">
    <property type="entry name" value="MFS"/>
</dbReference>
<dbReference type="PROSITE" id="PS50022">
    <property type="entry name" value="FA58C_3"/>
    <property type="match status" value="1"/>
</dbReference>
<dbReference type="SMART" id="SM00231">
    <property type="entry name" value="FA58C"/>
    <property type="match status" value="1"/>
</dbReference>
<dbReference type="EMBL" id="CAJNNV010004409">
    <property type="protein sequence ID" value="CAE8590690.1"/>
    <property type="molecule type" value="Genomic_DNA"/>
</dbReference>
<dbReference type="Gene3D" id="3.10.20.90">
    <property type="entry name" value="Phosphatidylinositol 3-kinase Catalytic Subunit, Chain A, domain 1"/>
    <property type="match status" value="1"/>
</dbReference>
<reference evidence="4" key="1">
    <citation type="submission" date="2021-02" db="EMBL/GenBank/DDBJ databases">
        <authorList>
            <person name="Dougan E. K."/>
            <person name="Rhodes N."/>
            <person name="Thang M."/>
            <person name="Chan C."/>
        </authorList>
    </citation>
    <scope>NUCLEOTIDE SEQUENCE</scope>
</reference>
<dbReference type="Proteomes" id="UP000654075">
    <property type="component" value="Unassembled WGS sequence"/>
</dbReference>
<comment type="caution">
    <text evidence="4">The sequence shown here is derived from an EMBL/GenBank/DDBJ whole genome shotgun (WGS) entry which is preliminary data.</text>
</comment>
<organism evidence="4 5">
    <name type="scientific">Polarella glacialis</name>
    <name type="common">Dinoflagellate</name>
    <dbReference type="NCBI Taxonomy" id="89957"/>
    <lineage>
        <taxon>Eukaryota</taxon>
        <taxon>Sar</taxon>
        <taxon>Alveolata</taxon>
        <taxon>Dinophyceae</taxon>
        <taxon>Suessiales</taxon>
        <taxon>Suessiaceae</taxon>
        <taxon>Polarella</taxon>
    </lineage>
</organism>
<accession>A0A813DNF3</accession>
<evidence type="ECO:0000259" key="3">
    <source>
        <dbReference type="PROSITE" id="PS51352"/>
    </source>
</evidence>
<dbReference type="InterPro" id="IPR000421">
    <property type="entry name" value="FA58C"/>
</dbReference>
<protein>
    <submittedName>
        <fullName evidence="4">Uncharacterized protein</fullName>
    </submittedName>
</protein>
<dbReference type="InterPro" id="IPR029071">
    <property type="entry name" value="Ubiquitin-like_domsf"/>
</dbReference>
<keyword evidence="1" id="KW-0812">Transmembrane</keyword>
<feature type="transmembrane region" description="Helical" evidence="1">
    <location>
        <begin position="784"/>
        <end position="803"/>
    </location>
</feature>
<gene>
    <name evidence="4" type="ORF">PGLA1383_LOCUS9406</name>
</gene>
<dbReference type="InterPro" id="IPR012336">
    <property type="entry name" value="Thioredoxin-like_fold"/>
</dbReference>
<keyword evidence="1" id="KW-0472">Membrane</keyword>
<evidence type="ECO:0000313" key="4">
    <source>
        <dbReference type="EMBL" id="CAE8590690.1"/>
    </source>
</evidence>
<dbReference type="PANTHER" id="PTHR46472:SF1">
    <property type="entry name" value="NUCLEOREDOXIN"/>
    <property type="match status" value="1"/>
</dbReference>
<dbReference type="GO" id="GO:0031397">
    <property type="term" value="P:negative regulation of protein ubiquitination"/>
    <property type="evidence" value="ECO:0007669"/>
    <property type="project" value="TreeGrafter"/>
</dbReference>
<dbReference type="SUPFAM" id="SSF103473">
    <property type="entry name" value="MFS general substrate transporter"/>
    <property type="match status" value="1"/>
</dbReference>
<keyword evidence="5" id="KW-1185">Reference proteome</keyword>
<feature type="domain" description="F5/8 type C" evidence="2">
    <location>
        <begin position="220"/>
        <end position="369"/>
    </location>
</feature>
<dbReference type="GO" id="GO:0030178">
    <property type="term" value="P:negative regulation of Wnt signaling pathway"/>
    <property type="evidence" value="ECO:0007669"/>
    <property type="project" value="TreeGrafter"/>
</dbReference>
<dbReference type="PANTHER" id="PTHR46472">
    <property type="entry name" value="NUCLEOREDOXIN"/>
    <property type="match status" value="1"/>
</dbReference>
<dbReference type="PROSITE" id="PS51352">
    <property type="entry name" value="THIOREDOXIN_2"/>
    <property type="match status" value="1"/>
</dbReference>
<feature type="transmembrane region" description="Helical" evidence="1">
    <location>
        <begin position="815"/>
        <end position="838"/>
    </location>
</feature>
<dbReference type="Pfam" id="PF07690">
    <property type="entry name" value="MFS_1"/>
    <property type="match status" value="1"/>
</dbReference>
<evidence type="ECO:0000313" key="5">
    <source>
        <dbReference type="Proteomes" id="UP000654075"/>
    </source>
</evidence>
<dbReference type="GO" id="GO:0022857">
    <property type="term" value="F:transmembrane transporter activity"/>
    <property type="evidence" value="ECO:0007669"/>
    <property type="project" value="InterPro"/>
</dbReference>
<sequence>MEGLLGSKLLLGNAEVPSSSLQAGVVAVYFSAHWCGPCQAYTPQLKKVYERARAKGKAFEVVFVSSDRDDASFKEYFGSMPWHAVPYADRARQQVLNTAFQVRGIPSLVLLDGATGSLLDANARGKVMQPDFLASLPRAADLAAAALPQPEGPVALVVRHRRQEYEIECEPGEGWELLKMQIFSVTEVPAEQQRLFGLGLPTGLLDDKVPLARALARGIAAQRGTGLKVAGVASDARKASSSHDNDAVGGHHHSGCLYSNSAWCNNSETDKSPWYQMDLGEVRQVAGVAIASRADSAQWVTRFRVSIADSEAGPWTAADGGRELEGPTQVLALPVRAVFSTGPVAARFVRIEPLAHKDHCSLRADVLLASDHADRLPAIVVLGNFCEGDPLEFAQEAAKSQNAKMLEEQHLALLQAKLSNVTQRLQNQVNSLQTVQRYEERVLQRQDRSYHKYCCLIRFGNIFGSSSSMCSVQQLRPFCHGEAVRGKTLPLLLSYCAVKLAVSFAVSEAFVLVPLQAARGVLPEWASVAGLTAQPLAYVIASALAGWFLDECSDAGTTASDAAAATAQADRPASVRSARYFLVGGLVLTGLGTLGLASTEALTVVTARVLQGIGAAGAEVAAMVLVAEVFPSERLAFAEGWLETATGLGYALGIPAAGLMYGSGDPAGAAAAAQSGASVCAMALVAFYCLQGISRSFCISILPESSMGLPLIASESADESSRCVHGLPQADSEARRTKNDPQTSYGKLATVASLIFAFGTLMGAVYASLIVADESAYNLSPAGGGGLLMLIAVSYTVSCPLVGQACEGPIEISSLCFTLGLFAGIPAYGLMSTTGSLICQALGLLLLGASEAMVLIPAYPVLVHLVGGLESGATGRASALLNTSYLAGESVGPELALFLVGRLGFSAAMAVQAVAMALMAGTAVLTFKPDLRWPVR</sequence>
<dbReference type="GO" id="GO:0004791">
    <property type="term" value="F:thioredoxin-disulfide reductase (NADPH) activity"/>
    <property type="evidence" value="ECO:0007669"/>
    <property type="project" value="TreeGrafter"/>
</dbReference>
<evidence type="ECO:0000259" key="2">
    <source>
        <dbReference type="PROSITE" id="PS50022"/>
    </source>
</evidence>
<proteinExistence type="predicted"/>
<name>A0A813DNF3_POLGL</name>
<dbReference type="Pfam" id="PF00754">
    <property type="entry name" value="F5_F8_type_C"/>
    <property type="match status" value="1"/>
</dbReference>
<dbReference type="OrthoDB" id="409136at2759"/>